<keyword evidence="2" id="KW-1185">Reference proteome</keyword>
<name>A0ABQ6V5V3_9MICO</name>
<sequence length="294" mass="33675">MPKPLPEHEERRIRQYVEGQSRNREDPDDPETKVTLVQKVASYRLLGTDYDVYDVHMPSERWWVITEPTNLYDQSAFPEYDTAFSFHVGLMMRLWERESEEIEEEKAEQIGAAWRRVQAAREALDSAREAEDYQGIGIKCREALIAFAREHSEAEWLALPETPPKAADFKGWASLHAQALATGRMRRYLSEIADKTWDVAVSLQHDANATVWDAEMLIAATAHLLDVFSTAMVKIKRKPPRRCPKCGSYKLGSDGDIAEVDGFLGWQERDACGACNYRGEYTFKAWEPDPELES</sequence>
<evidence type="ECO:0000313" key="2">
    <source>
        <dbReference type="Proteomes" id="UP000478836"/>
    </source>
</evidence>
<comment type="caution">
    <text evidence="1">The sequence shown here is derived from an EMBL/GenBank/DDBJ whole genome shotgun (WGS) entry which is preliminary data.</text>
</comment>
<organism evidence="1 2">
    <name type="scientific">Microbacterium algeriense</name>
    <dbReference type="NCBI Taxonomy" id="2615184"/>
    <lineage>
        <taxon>Bacteria</taxon>
        <taxon>Bacillati</taxon>
        <taxon>Actinomycetota</taxon>
        <taxon>Actinomycetes</taxon>
        <taxon>Micrococcales</taxon>
        <taxon>Microbacteriaceae</taxon>
        <taxon>Microbacterium</taxon>
    </lineage>
</organism>
<dbReference type="EMBL" id="WAAO01000002">
    <property type="protein sequence ID" value="KAB1864576.1"/>
    <property type="molecule type" value="Genomic_DNA"/>
</dbReference>
<gene>
    <name evidence="1" type="ORF">F6A08_10785</name>
</gene>
<reference evidence="2" key="1">
    <citation type="submission" date="2019-09" db="EMBL/GenBank/DDBJ databases">
        <title>Whole genome sequencing of Microbacterium maritypicum.</title>
        <authorList>
            <person name="Lenchi N."/>
        </authorList>
    </citation>
    <scope>NUCLEOTIDE SEQUENCE [LARGE SCALE GENOMIC DNA]</scope>
    <source>
        <strain evidence="2">G1</strain>
    </source>
</reference>
<proteinExistence type="predicted"/>
<dbReference type="RefSeq" id="WP_151459437.1">
    <property type="nucleotide sequence ID" value="NZ_WAAO01000002.1"/>
</dbReference>
<evidence type="ECO:0008006" key="3">
    <source>
        <dbReference type="Google" id="ProtNLM"/>
    </source>
</evidence>
<accession>A0ABQ6V5V3</accession>
<protein>
    <recommendedName>
        <fullName evidence="3">Tail assembly chaperone</fullName>
    </recommendedName>
</protein>
<evidence type="ECO:0000313" key="1">
    <source>
        <dbReference type="EMBL" id="KAB1864576.1"/>
    </source>
</evidence>
<dbReference type="Proteomes" id="UP000478836">
    <property type="component" value="Unassembled WGS sequence"/>
</dbReference>
<dbReference type="GeneID" id="77476941"/>